<dbReference type="InterPro" id="IPR012334">
    <property type="entry name" value="Pectin_lyas_fold"/>
</dbReference>
<protein>
    <recommendedName>
        <fullName evidence="11">Polygalacturonase</fullName>
    </recommendedName>
</protein>
<dbReference type="SUPFAM" id="SSF51126">
    <property type="entry name" value="Pectin lyase-like"/>
    <property type="match status" value="1"/>
</dbReference>
<dbReference type="Pfam" id="PF00295">
    <property type="entry name" value="Glyco_hydro_28"/>
    <property type="match status" value="1"/>
</dbReference>
<sequence length="408" mass="43427">MAKPVLINFLSLSLVSPPQLLLVLVVLIIGSSSITSGSGASVVVYNVVSMGARADGRTDSTKAFLDAWEAACASARSAVIYVPRGQFLLKNAATFKGQCRNSDITFRIDGILLSPPYFSDDHWISFQYVKGVSIYGGTLDAQGSALWACRTDGRNNCPKGATSLFFSNSQDIVINGLESVNSKMFHIVIDGCKNVVVRGVLVKAPGDSPNTDGIHVQQSTGVTIVRSGIHTGDDCISVGPGTSNLWIEQVDCGPGHGISIGSLAKSYDEPGVENVTVKGVAFRGTKNGLRIKAWGRPSKGFVRGVLFQHAYMSNVENPIVIDQNYCPHDHCPREGSGVAISHVTYEDIRGTSATQVAVKFDCSPRNPCTAIRLMDVKLSYNGNRAPLSSCSHADGTAYGFVIPASCFS</sequence>
<name>A0AAP0JRL5_9MAGN</name>
<dbReference type="GO" id="GO:0071555">
    <property type="term" value="P:cell wall organization"/>
    <property type="evidence" value="ECO:0007669"/>
    <property type="project" value="UniProtKB-KW"/>
</dbReference>
<reference evidence="9 10" key="1">
    <citation type="submission" date="2024-01" db="EMBL/GenBank/DDBJ databases">
        <title>Genome assemblies of Stephania.</title>
        <authorList>
            <person name="Yang L."/>
        </authorList>
    </citation>
    <scope>NUCLEOTIDE SEQUENCE [LARGE SCALE GENOMIC DNA]</scope>
    <source>
        <strain evidence="9">QJT</strain>
        <tissue evidence="9">Leaf</tissue>
    </source>
</reference>
<gene>
    <name evidence="9" type="ORF">Sjap_009582</name>
</gene>
<evidence type="ECO:0000256" key="5">
    <source>
        <dbReference type="ARBA" id="ARBA00022801"/>
    </source>
</evidence>
<dbReference type="InterPro" id="IPR000743">
    <property type="entry name" value="Glyco_hydro_28"/>
</dbReference>
<evidence type="ECO:0000256" key="7">
    <source>
        <dbReference type="ARBA" id="ARBA00023316"/>
    </source>
</evidence>
<keyword evidence="7" id="KW-0961">Cell wall biogenesis/degradation</keyword>
<dbReference type="GO" id="GO:0005975">
    <property type="term" value="P:carbohydrate metabolic process"/>
    <property type="evidence" value="ECO:0007669"/>
    <property type="project" value="InterPro"/>
</dbReference>
<dbReference type="AlphaFoldDB" id="A0AAP0JRL5"/>
<comment type="caution">
    <text evidence="9">The sequence shown here is derived from an EMBL/GenBank/DDBJ whole genome shotgun (WGS) entry which is preliminary data.</text>
</comment>
<proteinExistence type="inferred from homology"/>
<keyword evidence="10" id="KW-1185">Reference proteome</keyword>
<keyword evidence="4" id="KW-0964">Secreted</keyword>
<evidence type="ECO:0000256" key="8">
    <source>
        <dbReference type="RuleBase" id="RU361169"/>
    </source>
</evidence>
<evidence type="ECO:0000313" key="10">
    <source>
        <dbReference type="Proteomes" id="UP001417504"/>
    </source>
</evidence>
<keyword evidence="3" id="KW-0134">Cell wall</keyword>
<dbReference type="InterPro" id="IPR006626">
    <property type="entry name" value="PbH1"/>
</dbReference>
<dbReference type="EMBL" id="JBBNAE010000003">
    <property type="protein sequence ID" value="KAK9138988.1"/>
    <property type="molecule type" value="Genomic_DNA"/>
</dbReference>
<evidence type="ECO:0000256" key="4">
    <source>
        <dbReference type="ARBA" id="ARBA00022525"/>
    </source>
</evidence>
<organism evidence="9 10">
    <name type="scientific">Stephania japonica</name>
    <dbReference type="NCBI Taxonomy" id="461633"/>
    <lineage>
        <taxon>Eukaryota</taxon>
        <taxon>Viridiplantae</taxon>
        <taxon>Streptophyta</taxon>
        <taxon>Embryophyta</taxon>
        <taxon>Tracheophyta</taxon>
        <taxon>Spermatophyta</taxon>
        <taxon>Magnoliopsida</taxon>
        <taxon>Ranunculales</taxon>
        <taxon>Menispermaceae</taxon>
        <taxon>Menispermoideae</taxon>
        <taxon>Cissampelideae</taxon>
        <taxon>Stephania</taxon>
    </lineage>
</organism>
<evidence type="ECO:0000313" key="9">
    <source>
        <dbReference type="EMBL" id="KAK9138988.1"/>
    </source>
</evidence>
<dbReference type="Gene3D" id="2.160.20.10">
    <property type="entry name" value="Single-stranded right-handed beta-helix, Pectin lyase-like"/>
    <property type="match status" value="1"/>
</dbReference>
<evidence type="ECO:0000256" key="6">
    <source>
        <dbReference type="ARBA" id="ARBA00023295"/>
    </source>
</evidence>
<dbReference type="InterPro" id="IPR011050">
    <property type="entry name" value="Pectin_lyase_fold/virulence"/>
</dbReference>
<comment type="subcellular location">
    <subcellularLocation>
        <location evidence="1">Secreted</location>
        <location evidence="1">Cell wall</location>
    </subcellularLocation>
</comment>
<comment type="similarity">
    <text evidence="2 8">Belongs to the glycosyl hydrolase 28 family.</text>
</comment>
<accession>A0AAP0JRL5</accession>
<keyword evidence="6 8" id="KW-0326">Glycosidase</keyword>
<dbReference type="FunFam" id="2.160.20.10:FF:000004">
    <property type="entry name" value="Pectin lyase-like superfamily protein"/>
    <property type="match status" value="1"/>
</dbReference>
<dbReference type="Proteomes" id="UP001417504">
    <property type="component" value="Unassembled WGS sequence"/>
</dbReference>
<dbReference type="GO" id="GO:0004650">
    <property type="term" value="F:polygalacturonase activity"/>
    <property type="evidence" value="ECO:0007669"/>
    <property type="project" value="InterPro"/>
</dbReference>
<evidence type="ECO:0000256" key="3">
    <source>
        <dbReference type="ARBA" id="ARBA00022512"/>
    </source>
</evidence>
<dbReference type="PANTHER" id="PTHR31375">
    <property type="match status" value="1"/>
</dbReference>
<evidence type="ECO:0000256" key="2">
    <source>
        <dbReference type="ARBA" id="ARBA00008834"/>
    </source>
</evidence>
<evidence type="ECO:0000256" key="1">
    <source>
        <dbReference type="ARBA" id="ARBA00004191"/>
    </source>
</evidence>
<evidence type="ECO:0008006" key="11">
    <source>
        <dbReference type="Google" id="ProtNLM"/>
    </source>
</evidence>
<dbReference type="SMART" id="SM00710">
    <property type="entry name" value="PbH1"/>
    <property type="match status" value="4"/>
</dbReference>
<keyword evidence="5 8" id="KW-0378">Hydrolase</keyword>